<dbReference type="InterPro" id="IPR029052">
    <property type="entry name" value="Metallo-depent_PP-like"/>
</dbReference>
<evidence type="ECO:0000256" key="4">
    <source>
        <dbReference type="ARBA" id="ARBA00009028"/>
    </source>
</evidence>
<dbReference type="InterPro" id="IPR041796">
    <property type="entry name" value="Mre11_N"/>
</dbReference>
<name>A0A7I8VSK8_9ANNE</name>
<dbReference type="GO" id="GO:0006303">
    <property type="term" value="P:double-strand break repair via nonhomologous end joining"/>
    <property type="evidence" value="ECO:0007669"/>
    <property type="project" value="TreeGrafter"/>
</dbReference>
<evidence type="ECO:0000256" key="5">
    <source>
        <dbReference type="ARBA" id="ARBA00022454"/>
    </source>
</evidence>
<dbReference type="GO" id="GO:0000014">
    <property type="term" value="F:single-stranded DNA endodeoxyribonuclease activity"/>
    <property type="evidence" value="ECO:0007669"/>
    <property type="project" value="TreeGrafter"/>
</dbReference>
<dbReference type="SMART" id="SM01347">
    <property type="entry name" value="Mre11_DNA_bind"/>
    <property type="match status" value="1"/>
</dbReference>
<comment type="subcellular location">
    <subcellularLocation>
        <location evidence="3">Chromosome</location>
    </subcellularLocation>
    <subcellularLocation>
        <location evidence="2 16">Nucleus</location>
    </subcellularLocation>
</comment>
<dbReference type="GO" id="GO:0031573">
    <property type="term" value="P:mitotic intra-S DNA damage checkpoint signaling"/>
    <property type="evidence" value="ECO:0007669"/>
    <property type="project" value="TreeGrafter"/>
</dbReference>
<keyword evidence="14 16" id="KW-0539">Nucleus</keyword>
<sequence>MSDSELSDSEDGNLFKILLATDIHIGQGEKDAEIADDAINTFEEILHIAVEKEVDFVLLGGDLFHENKPSRRCVVKTMELLRRFCIGDKEVNFKMVSDPSLNFSQSKFPVANFDDESLNISLPIFSIHGNHDDPTGVDNLCALDELSTAGLINLFGKQTSLEEVNMSPVLLKKKNCLLALYGLGAMRDERLHRLFTQQKVHFMRPKENMEEWMNVFVIHQNRVSHGPTNYIPEKFLPNFLDLVFWGHEHECQISPMFNSEQDFYVIQPGSSVVTQLAEGETVDKHVALMQVKPGRNFNITPIPLKSTRPFIMRDLVLSETRIEPFHPKVNEKVEKYCTKVVNEMIEESKNKITGHRKQPQKPLIRLRVDFSGGYDPFSFPRFGQRFVHEVANPRDIVKSFKKAKEAKRREKNSEVKIDLEYKPEKLETATVEGVIKEHFQKSEKNLLLLTEKMMNIALNAFVVKQEKDALMVTINHVLETTEKKLIADDANLANIRNELVRMSKKKKKKKETDSEESDANDENDLEKLLQEKSQKGYAMEDSDIEVSPEMTSKRGVSARRGRSKSQRSPDDDLFSEVVEPPKRGRRGSRGGRGTRGRGKRGGVQQRLDSMLGTSTSSATPPKRKIVDIGDSSDEDDAFAGVQVLTRKKGK</sequence>
<keyword evidence="8 16" id="KW-0255">Endonuclease</keyword>
<evidence type="ECO:0000256" key="13">
    <source>
        <dbReference type="ARBA" id="ARBA00023211"/>
    </source>
</evidence>
<keyword evidence="5" id="KW-0158">Chromosome</keyword>
<feature type="active site" description="Proton donor" evidence="17">
    <location>
        <position position="131"/>
    </location>
</feature>
<dbReference type="NCBIfam" id="TIGR00583">
    <property type="entry name" value="mre11"/>
    <property type="match status" value="1"/>
</dbReference>
<evidence type="ECO:0000256" key="10">
    <source>
        <dbReference type="ARBA" id="ARBA00022801"/>
    </source>
</evidence>
<keyword evidence="9 16" id="KW-0227">DNA damage</keyword>
<dbReference type="GO" id="GO:0000723">
    <property type="term" value="P:telomere maintenance"/>
    <property type="evidence" value="ECO:0007669"/>
    <property type="project" value="TreeGrafter"/>
</dbReference>
<keyword evidence="11 16" id="KW-0269">Exonuclease</keyword>
<evidence type="ECO:0000256" key="1">
    <source>
        <dbReference type="ARBA" id="ARBA00001936"/>
    </source>
</evidence>
<dbReference type="AlphaFoldDB" id="A0A7I8VSK8"/>
<dbReference type="GO" id="GO:0008296">
    <property type="term" value="F:3'-5'-DNA exonuclease activity"/>
    <property type="evidence" value="ECO:0007669"/>
    <property type="project" value="InterPro"/>
</dbReference>
<comment type="caution">
    <text evidence="21">The sequence shown here is derived from an EMBL/GenBank/DDBJ whole genome shotgun (WGS) entry which is preliminary data.</text>
</comment>
<keyword evidence="6 16" id="KW-0540">Nuclease</keyword>
<accession>A0A7I8VSK8</accession>
<dbReference type="Gene3D" id="3.60.21.10">
    <property type="match status" value="1"/>
</dbReference>
<dbReference type="Pfam" id="PF04152">
    <property type="entry name" value="Mre11_DNA_bind"/>
    <property type="match status" value="1"/>
</dbReference>
<gene>
    <name evidence="21" type="ORF">DGYR_LOCUS7522</name>
</gene>
<dbReference type="GO" id="GO:0097552">
    <property type="term" value="P:mitochondrial double-strand break repair via homologous recombination"/>
    <property type="evidence" value="ECO:0007669"/>
    <property type="project" value="TreeGrafter"/>
</dbReference>
<keyword evidence="12 16" id="KW-0234">DNA repair</keyword>
<feature type="compositionally biased region" description="Basic residues" evidence="19">
    <location>
        <begin position="556"/>
        <end position="565"/>
    </location>
</feature>
<dbReference type="Pfam" id="PF00149">
    <property type="entry name" value="Metallophos"/>
    <property type="match status" value="1"/>
</dbReference>
<evidence type="ECO:0000256" key="14">
    <source>
        <dbReference type="ARBA" id="ARBA00023242"/>
    </source>
</evidence>
<feature type="region of interest" description="Disordered" evidence="19">
    <location>
        <begin position="502"/>
        <end position="634"/>
    </location>
</feature>
<keyword evidence="7" id="KW-0479">Metal-binding</keyword>
<feature type="compositionally biased region" description="Basic and acidic residues" evidence="19">
    <location>
        <begin position="525"/>
        <end position="534"/>
    </location>
</feature>
<evidence type="ECO:0000256" key="17">
    <source>
        <dbReference type="PIRSR" id="PIRSR000882-1"/>
    </source>
</evidence>
<evidence type="ECO:0000256" key="7">
    <source>
        <dbReference type="ARBA" id="ARBA00022723"/>
    </source>
</evidence>
<dbReference type="GO" id="GO:0042138">
    <property type="term" value="P:meiotic DNA double-strand break formation"/>
    <property type="evidence" value="ECO:0007669"/>
    <property type="project" value="TreeGrafter"/>
</dbReference>
<dbReference type="InterPro" id="IPR003701">
    <property type="entry name" value="Mre11"/>
</dbReference>
<dbReference type="GO" id="GO:0007095">
    <property type="term" value="P:mitotic G2 DNA damage checkpoint signaling"/>
    <property type="evidence" value="ECO:0007669"/>
    <property type="project" value="TreeGrafter"/>
</dbReference>
<keyword evidence="13 16" id="KW-0464">Manganese</keyword>
<dbReference type="PANTHER" id="PTHR10139:SF1">
    <property type="entry name" value="DOUBLE-STRAND BREAK REPAIR PROTEIN MRE11"/>
    <property type="match status" value="1"/>
</dbReference>
<dbReference type="PIRSF" id="PIRSF000882">
    <property type="entry name" value="DSB_repair_MRE11"/>
    <property type="match status" value="1"/>
</dbReference>
<dbReference type="InterPro" id="IPR004843">
    <property type="entry name" value="Calcineurin-like_PHP"/>
</dbReference>
<feature type="domain" description="Mre11 DNA-binding" evidence="20">
    <location>
        <begin position="297"/>
        <end position="461"/>
    </location>
</feature>
<keyword evidence="10 16" id="KW-0378">Hydrolase</keyword>
<dbReference type="PANTHER" id="PTHR10139">
    <property type="entry name" value="DOUBLE-STRAND BREAK REPAIR PROTEIN MRE11"/>
    <property type="match status" value="1"/>
</dbReference>
<evidence type="ECO:0000256" key="8">
    <source>
        <dbReference type="ARBA" id="ARBA00022759"/>
    </source>
</evidence>
<dbReference type="InterPro" id="IPR007281">
    <property type="entry name" value="Mre11_DNA-bd"/>
</dbReference>
<dbReference type="GO" id="GO:0000724">
    <property type="term" value="P:double-strand break repair via homologous recombination"/>
    <property type="evidence" value="ECO:0007669"/>
    <property type="project" value="TreeGrafter"/>
</dbReference>
<dbReference type="InterPro" id="IPR038487">
    <property type="entry name" value="Mre11_capping_dom"/>
</dbReference>
<evidence type="ECO:0000256" key="19">
    <source>
        <dbReference type="SAM" id="MobiDB-lite"/>
    </source>
</evidence>
<evidence type="ECO:0000313" key="21">
    <source>
        <dbReference type="EMBL" id="CAD5119251.1"/>
    </source>
</evidence>
<feature type="compositionally biased region" description="Basic residues" evidence="19">
    <location>
        <begin position="583"/>
        <end position="600"/>
    </location>
</feature>
<dbReference type="GO" id="GO:0030145">
    <property type="term" value="F:manganese ion binding"/>
    <property type="evidence" value="ECO:0007669"/>
    <property type="project" value="UniProtKB-UniRule"/>
</dbReference>
<dbReference type="GO" id="GO:0030870">
    <property type="term" value="C:Mre11 complex"/>
    <property type="evidence" value="ECO:0007669"/>
    <property type="project" value="UniProtKB-UniRule"/>
</dbReference>
<evidence type="ECO:0000256" key="12">
    <source>
        <dbReference type="ARBA" id="ARBA00023204"/>
    </source>
</evidence>
<evidence type="ECO:0000256" key="6">
    <source>
        <dbReference type="ARBA" id="ARBA00022722"/>
    </source>
</evidence>
<evidence type="ECO:0000256" key="16">
    <source>
        <dbReference type="PIRNR" id="PIRNR000882"/>
    </source>
</evidence>
<dbReference type="SUPFAM" id="SSF56300">
    <property type="entry name" value="Metallo-dependent phosphatases"/>
    <property type="match status" value="1"/>
</dbReference>
<dbReference type="CDD" id="cd00840">
    <property type="entry name" value="MPP_Mre11_N"/>
    <property type="match status" value="1"/>
</dbReference>
<dbReference type="OrthoDB" id="30417at2759"/>
<organism evidence="21 22">
    <name type="scientific">Dimorphilus gyrociliatus</name>
    <dbReference type="NCBI Taxonomy" id="2664684"/>
    <lineage>
        <taxon>Eukaryota</taxon>
        <taxon>Metazoa</taxon>
        <taxon>Spiralia</taxon>
        <taxon>Lophotrochozoa</taxon>
        <taxon>Annelida</taxon>
        <taxon>Polychaeta</taxon>
        <taxon>Polychaeta incertae sedis</taxon>
        <taxon>Dinophilidae</taxon>
        <taxon>Dimorphilus</taxon>
    </lineage>
</organism>
<feature type="compositionally biased region" description="Acidic residues" evidence="19">
    <location>
        <begin position="513"/>
        <end position="524"/>
    </location>
</feature>
<comment type="similarity">
    <text evidence="4 16 18">Belongs to the MRE11/RAD32 family.</text>
</comment>
<reference evidence="21 22" key="1">
    <citation type="submission" date="2020-08" db="EMBL/GenBank/DDBJ databases">
        <authorList>
            <person name="Hejnol A."/>
        </authorList>
    </citation>
    <scope>NUCLEOTIDE SEQUENCE [LARGE SCALE GENOMIC DNA]</scope>
</reference>
<dbReference type="EMBL" id="CAJFCJ010000009">
    <property type="protein sequence ID" value="CAD5119251.1"/>
    <property type="molecule type" value="Genomic_DNA"/>
</dbReference>
<evidence type="ECO:0000256" key="3">
    <source>
        <dbReference type="ARBA" id="ARBA00004286"/>
    </source>
</evidence>
<proteinExistence type="inferred from homology"/>
<evidence type="ECO:0000256" key="18">
    <source>
        <dbReference type="RuleBase" id="RU003447"/>
    </source>
</evidence>
<protein>
    <recommendedName>
        <fullName evidence="16">Double-strand break repair protein</fullName>
    </recommendedName>
</protein>
<dbReference type="GO" id="GO:0035861">
    <property type="term" value="C:site of double-strand break"/>
    <property type="evidence" value="ECO:0007669"/>
    <property type="project" value="TreeGrafter"/>
</dbReference>
<dbReference type="Proteomes" id="UP000549394">
    <property type="component" value="Unassembled WGS sequence"/>
</dbReference>
<evidence type="ECO:0000313" key="22">
    <source>
        <dbReference type="Proteomes" id="UP000549394"/>
    </source>
</evidence>
<evidence type="ECO:0000256" key="15">
    <source>
        <dbReference type="ARBA" id="ARBA00023254"/>
    </source>
</evidence>
<evidence type="ECO:0000256" key="9">
    <source>
        <dbReference type="ARBA" id="ARBA00022763"/>
    </source>
</evidence>
<comment type="function">
    <text evidence="16">Core component of the MRN complex, which plays a central role in double-strand break (DSB) repair, DNA recombination, maintenance of telomere integrity and meiosis. The MRN complex is involved in the repair of DNA double-strand breaks (DSBs) via homologous recombination (HR), an error-free mechanism which primarily occurs during S and G2 phases. The complex (1) mediates the end resection of damaged DNA, which generates proper single-stranded DNA, a key initial steps in HR, and is (2) required for the recruitment of other repair factors and efficient activation of ATM and ATR upon DNA damage. Within the MRN complex, MRE11 possesses both single-strand endonuclease activity and double-strand-specific 3'-5' exonuclease activity. MRE11 first endonucleolytically cleaves the 5' strand at DNA DSB ends to prevent non-homologous end joining (NHEJ) and licence HR. It then generates a single-stranded DNA gap via 3' to 5' exonucleolytic degradation, which is required for single-strand invasion and recombination.</text>
</comment>
<dbReference type="FunFam" id="3.60.21.10:FF:000011">
    <property type="entry name" value="Double-strand break repair protein"/>
    <property type="match status" value="1"/>
</dbReference>
<comment type="cofactor">
    <cofactor evidence="1 16">
        <name>Mn(2+)</name>
        <dbReference type="ChEBI" id="CHEBI:29035"/>
    </cofactor>
</comment>
<evidence type="ECO:0000256" key="2">
    <source>
        <dbReference type="ARBA" id="ARBA00004123"/>
    </source>
</evidence>
<evidence type="ECO:0000259" key="20">
    <source>
        <dbReference type="SMART" id="SM01347"/>
    </source>
</evidence>
<evidence type="ECO:0000256" key="11">
    <source>
        <dbReference type="ARBA" id="ARBA00022839"/>
    </source>
</evidence>
<dbReference type="Gene3D" id="3.30.110.110">
    <property type="entry name" value="Mre11, capping domain"/>
    <property type="match status" value="1"/>
</dbReference>
<keyword evidence="22" id="KW-1185">Reference proteome</keyword>
<keyword evidence="15 16" id="KW-0469">Meiosis</keyword>